<accession>A0AA37PDD5</accession>
<feature type="signal peptide" evidence="1">
    <location>
        <begin position="1"/>
        <end position="19"/>
    </location>
</feature>
<feature type="chain" id="PRO_5041453077" evidence="1">
    <location>
        <begin position="20"/>
        <end position="60"/>
    </location>
</feature>
<keyword evidence="3" id="KW-1185">Reference proteome</keyword>
<evidence type="ECO:0000313" key="3">
    <source>
        <dbReference type="Proteomes" id="UP001055115"/>
    </source>
</evidence>
<name>A0AA37PDD5_9PEZI</name>
<evidence type="ECO:0000313" key="2">
    <source>
        <dbReference type="EMBL" id="GKT50152.1"/>
    </source>
</evidence>
<dbReference type="RefSeq" id="XP_049132502.1">
    <property type="nucleotide sequence ID" value="XM_049276545.1"/>
</dbReference>
<dbReference type="AlphaFoldDB" id="A0AA37PDD5"/>
<dbReference type="EMBL" id="BQXU01000034">
    <property type="protein sequence ID" value="GKT50152.1"/>
    <property type="molecule type" value="Genomic_DNA"/>
</dbReference>
<gene>
    <name evidence="2" type="ORF">ColSpa_10333</name>
</gene>
<keyword evidence="1" id="KW-0732">Signal</keyword>
<proteinExistence type="predicted"/>
<protein>
    <submittedName>
        <fullName evidence="2">Uncharacterized protein</fullName>
    </submittedName>
</protein>
<dbReference type="GeneID" id="73331135"/>
<dbReference type="Proteomes" id="UP001055115">
    <property type="component" value="Unassembled WGS sequence"/>
</dbReference>
<sequence length="60" mass="6365">MRLLLETATSFHLPVLASAETAGAGSDTENPVPICAQRTRSSIRDPAVGVWQRPFGGRGD</sequence>
<comment type="caution">
    <text evidence="2">The sequence shown here is derived from an EMBL/GenBank/DDBJ whole genome shotgun (WGS) entry which is preliminary data.</text>
</comment>
<organism evidence="2 3">
    <name type="scientific">Colletotrichum spaethianum</name>
    <dbReference type="NCBI Taxonomy" id="700344"/>
    <lineage>
        <taxon>Eukaryota</taxon>
        <taxon>Fungi</taxon>
        <taxon>Dikarya</taxon>
        <taxon>Ascomycota</taxon>
        <taxon>Pezizomycotina</taxon>
        <taxon>Sordariomycetes</taxon>
        <taxon>Hypocreomycetidae</taxon>
        <taxon>Glomerellales</taxon>
        <taxon>Glomerellaceae</taxon>
        <taxon>Colletotrichum</taxon>
        <taxon>Colletotrichum spaethianum species complex</taxon>
    </lineage>
</organism>
<evidence type="ECO:0000256" key="1">
    <source>
        <dbReference type="SAM" id="SignalP"/>
    </source>
</evidence>
<reference evidence="2 3" key="1">
    <citation type="submission" date="2022-03" db="EMBL/GenBank/DDBJ databases">
        <title>Genome data of Colletotrichum spp.</title>
        <authorList>
            <person name="Utami Y.D."/>
            <person name="Hiruma K."/>
        </authorList>
    </citation>
    <scope>NUCLEOTIDE SEQUENCE [LARGE SCALE GENOMIC DNA]</scope>
    <source>
        <strain evidence="2 3">MAFF 239500</strain>
    </source>
</reference>